<keyword evidence="7" id="KW-0547">Nucleotide-binding</keyword>
<dbReference type="AlphaFoldDB" id="A0A089HNN6"/>
<keyword evidence="6" id="KW-0808">Transferase</keyword>
<dbReference type="InterPro" id="IPR004358">
    <property type="entry name" value="Sig_transdc_His_kin-like_C"/>
</dbReference>
<dbReference type="GO" id="GO:0005886">
    <property type="term" value="C:plasma membrane"/>
    <property type="evidence" value="ECO:0007669"/>
    <property type="project" value="UniProtKB-SubCell"/>
</dbReference>
<dbReference type="Gene3D" id="3.30.565.10">
    <property type="entry name" value="Histidine kinase-like ATPase, C-terminal domain"/>
    <property type="match status" value="1"/>
</dbReference>
<dbReference type="Pfam" id="PF02518">
    <property type="entry name" value="HATPase_c"/>
    <property type="match status" value="1"/>
</dbReference>
<feature type="transmembrane region" description="Helical" evidence="12">
    <location>
        <begin position="295"/>
        <end position="318"/>
    </location>
</feature>
<dbReference type="PROSITE" id="PS50109">
    <property type="entry name" value="HIS_KIN"/>
    <property type="match status" value="1"/>
</dbReference>
<dbReference type="CDD" id="cd06225">
    <property type="entry name" value="HAMP"/>
    <property type="match status" value="1"/>
</dbReference>
<evidence type="ECO:0000256" key="4">
    <source>
        <dbReference type="ARBA" id="ARBA00022475"/>
    </source>
</evidence>
<feature type="transmembrane region" description="Helical" evidence="12">
    <location>
        <begin position="9"/>
        <end position="28"/>
    </location>
</feature>
<dbReference type="PROSITE" id="PS50885">
    <property type="entry name" value="HAMP"/>
    <property type="match status" value="1"/>
</dbReference>
<evidence type="ECO:0000313" key="15">
    <source>
        <dbReference type="EMBL" id="AIQ12320.1"/>
    </source>
</evidence>
<comment type="subcellular location">
    <subcellularLocation>
        <location evidence="2">Cell membrane</location>
        <topology evidence="2">Multi-pass membrane protein</topology>
    </subcellularLocation>
</comment>
<evidence type="ECO:0000256" key="1">
    <source>
        <dbReference type="ARBA" id="ARBA00000085"/>
    </source>
</evidence>
<proteinExistence type="predicted"/>
<keyword evidence="16" id="KW-1185">Reference proteome</keyword>
<protein>
    <recommendedName>
        <fullName evidence="3">histidine kinase</fullName>
        <ecNumber evidence="3">2.7.13.3</ecNumber>
    </recommendedName>
</protein>
<dbReference type="InterPro" id="IPR036890">
    <property type="entry name" value="HATPase_C_sf"/>
</dbReference>
<dbReference type="RefSeq" id="WP_042206178.1">
    <property type="nucleotide sequence ID" value="NZ_CP009288.1"/>
</dbReference>
<reference evidence="15 16" key="1">
    <citation type="submission" date="2014-08" db="EMBL/GenBank/DDBJ databases">
        <title>Comparative genomics of the Paenibacillus odorifer group.</title>
        <authorList>
            <person name="den Bakker H.C."/>
            <person name="Tsai Y.-C."/>
            <person name="Martin N."/>
            <person name="Korlach J."/>
            <person name="Wiedmann M."/>
        </authorList>
    </citation>
    <scope>NUCLEOTIDE SEQUENCE [LARGE SCALE GENOMIC DNA]</scope>
    <source>
        <strain evidence="15 16">DSM 1735</strain>
    </source>
</reference>
<dbReference type="InterPro" id="IPR010559">
    <property type="entry name" value="Sig_transdc_His_kin_internal"/>
</dbReference>
<keyword evidence="12" id="KW-0812">Transmembrane</keyword>
<dbReference type="InterPro" id="IPR003660">
    <property type="entry name" value="HAMP_dom"/>
</dbReference>
<dbReference type="InterPro" id="IPR005467">
    <property type="entry name" value="His_kinase_dom"/>
</dbReference>
<keyword evidence="5" id="KW-0597">Phosphoprotein</keyword>
<dbReference type="Gene3D" id="3.30.450.20">
    <property type="entry name" value="PAS domain"/>
    <property type="match status" value="1"/>
</dbReference>
<dbReference type="eggNOG" id="COG2972">
    <property type="taxonomic scope" value="Bacteria"/>
</dbReference>
<dbReference type="GO" id="GO:0005524">
    <property type="term" value="F:ATP binding"/>
    <property type="evidence" value="ECO:0007669"/>
    <property type="project" value="UniProtKB-KW"/>
</dbReference>
<gene>
    <name evidence="15" type="ORF">PDUR_10620</name>
</gene>
<evidence type="ECO:0000256" key="10">
    <source>
        <dbReference type="ARBA" id="ARBA00023012"/>
    </source>
</evidence>
<feature type="domain" description="Histidine kinase" evidence="13">
    <location>
        <begin position="482"/>
        <end position="592"/>
    </location>
</feature>
<dbReference type="InterPro" id="IPR050640">
    <property type="entry name" value="Bact_2-comp_sensor_kinase"/>
</dbReference>
<evidence type="ECO:0000256" key="6">
    <source>
        <dbReference type="ARBA" id="ARBA00022679"/>
    </source>
</evidence>
<dbReference type="PRINTS" id="PR00344">
    <property type="entry name" value="BCTRLSENSOR"/>
</dbReference>
<dbReference type="InterPro" id="IPR003594">
    <property type="entry name" value="HATPase_dom"/>
</dbReference>
<keyword evidence="10" id="KW-0902">Two-component regulatory system</keyword>
<dbReference type="KEGG" id="pdu:PDUR_10620"/>
<evidence type="ECO:0000259" key="13">
    <source>
        <dbReference type="PROSITE" id="PS50109"/>
    </source>
</evidence>
<name>A0A089HNN6_PAEDU</name>
<keyword evidence="12" id="KW-1133">Transmembrane helix</keyword>
<organism evidence="15 16">
    <name type="scientific">Paenibacillus durus</name>
    <name type="common">Paenibacillus azotofixans</name>
    <dbReference type="NCBI Taxonomy" id="44251"/>
    <lineage>
        <taxon>Bacteria</taxon>
        <taxon>Bacillati</taxon>
        <taxon>Bacillota</taxon>
        <taxon>Bacilli</taxon>
        <taxon>Bacillales</taxon>
        <taxon>Paenibacillaceae</taxon>
        <taxon>Paenibacillus</taxon>
    </lineage>
</organism>
<dbReference type="PANTHER" id="PTHR34220">
    <property type="entry name" value="SENSOR HISTIDINE KINASE YPDA"/>
    <property type="match status" value="1"/>
</dbReference>
<evidence type="ECO:0000256" key="12">
    <source>
        <dbReference type="SAM" id="Phobius"/>
    </source>
</evidence>
<dbReference type="PANTHER" id="PTHR34220:SF7">
    <property type="entry name" value="SENSOR HISTIDINE KINASE YPDA"/>
    <property type="match status" value="1"/>
</dbReference>
<dbReference type="SUPFAM" id="SSF55874">
    <property type="entry name" value="ATPase domain of HSP90 chaperone/DNA topoisomerase II/histidine kinase"/>
    <property type="match status" value="1"/>
</dbReference>
<dbReference type="Gene3D" id="6.10.340.10">
    <property type="match status" value="1"/>
</dbReference>
<dbReference type="Proteomes" id="UP000029409">
    <property type="component" value="Chromosome"/>
</dbReference>
<keyword evidence="11 12" id="KW-0472">Membrane</keyword>
<evidence type="ECO:0000256" key="5">
    <source>
        <dbReference type="ARBA" id="ARBA00022553"/>
    </source>
</evidence>
<evidence type="ECO:0000256" key="11">
    <source>
        <dbReference type="ARBA" id="ARBA00023136"/>
    </source>
</evidence>
<dbReference type="EC" id="2.7.13.3" evidence="3"/>
<dbReference type="CDD" id="cd12912">
    <property type="entry name" value="PDC2_MCP_like"/>
    <property type="match status" value="1"/>
</dbReference>
<keyword evidence="9" id="KW-0067">ATP-binding</keyword>
<feature type="domain" description="HAMP" evidence="14">
    <location>
        <begin position="315"/>
        <end position="372"/>
    </location>
</feature>
<evidence type="ECO:0000256" key="9">
    <source>
        <dbReference type="ARBA" id="ARBA00022840"/>
    </source>
</evidence>
<sequence length="593" mass="66770">MLYSLRSRLMLSFSILLIIPFTAVVFIFSRESANVIQSSIENSTLQTIDQFASHAGTLLMQIEDTGKQVLSSPFTQQWITTTLNGGSSTGERYLATQQLRNFFSSYTVNNSNIISVSAFKEVGGGIWTQDKSYLESDWYKQYRRYNIRWTGAHRDRDQIDESMRQSEVNSLVVPLVQLQSLNNIGVLKINYPTSLLRDDIDKIRFGSSGRAFLLTGEGTGVLNQDLGGSRQVLSEGLAYVKAHSAGQISGIFPLRQKDTDYLLFYRKLPAQNWIIIGEVPKAELYAKITQIKQTLLLGSLGLLVLVIAVALWLSIGITKPLSAMARAMRHVKHGRFDLALQHMPKVRTRRSEVHYVASVFEQMTHRLKYLIETEFETDLRRKNAEYKALLLQINPHFFNNTLEIIGGLAAMKREDLVMDATEALAKMMRYSLDLDSDLVKVSEEIGYIRDYLLIQKLRHQDKLIFSIHSEPEAESLHIAKFILQPIVENAVKYSLEKGEAAEVAVTSAFRDNRLWLTVKDNGIGMPQEMISGILADTELKSGIGILNDKGNSIGLRNTLSRCRLYYGDLFEVAIESEEGGGTAITLKLPPIRS</sequence>
<keyword evidence="8 15" id="KW-0418">Kinase</keyword>
<dbReference type="STRING" id="44251.PDUR_10620"/>
<evidence type="ECO:0000313" key="16">
    <source>
        <dbReference type="Proteomes" id="UP000029409"/>
    </source>
</evidence>
<comment type="catalytic activity">
    <reaction evidence="1">
        <text>ATP + protein L-histidine = ADP + protein N-phospho-L-histidine.</text>
        <dbReference type="EC" id="2.7.13.3"/>
    </reaction>
</comment>
<evidence type="ECO:0000259" key="14">
    <source>
        <dbReference type="PROSITE" id="PS50885"/>
    </source>
</evidence>
<dbReference type="OrthoDB" id="9776552at2"/>
<dbReference type="EMBL" id="CP009288">
    <property type="protein sequence ID" value="AIQ12320.1"/>
    <property type="molecule type" value="Genomic_DNA"/>
</dbReference>
<evidence type="ECO:0000256" key="8">
    <source>
        <dbReference type="ARBA" id="ARBA00022777"/>
    </source>
</evidence>
<evidence type="ECO:0000256" key="3">
    <source>
        <dbReference type="ARBA" id="ARBA00012438"/>
    </source>
</evidence>
<dbReference type="GO" id="GO:0000155">
    <property type="term" value="F:phosphorelay sensor kinase activity"/>
    <property type="evidence" value="ECO:0007669"/>
    <property type="project" value="InterPro"/>
</dbReference>
<keyword evidence="4" id="KW-1003">Cell membrane</keyword>
<accession>A0A089HNN6</accession>
<evidence type="ECO:0000256" key="7">
    <source>
        <dbReference type="ARBA" id="ARBA00022741"/>
    </source>
</evidence>
<dbReference type="SMART" id="SM00387">
    <property type="entry name" value="HATPase_c"/>
    <property type="match status" value="1"/>
</dbReference>
<evidence type="ECO:0000256" key="2">
    <source>
        <dbReference type="ARBA" id="ARBA00004651"/>
    </source>
</evidence>
<dbReference type="Pfam" id="PF06580">
    <property type="entry name" value="His_kinase"/>
    <property type="match status" value="1"/>
</dbReference>